<dbReference type="EMBL" id="CM017632">
    <property type="protein sequence ID" value="TYH48815.1"/>
    <property type="molecule type" value="Genomic_DNA"/>
</dbReference>
<evidence type="ECO:0000313" key="2">
    <source>
        <dbReference type="EMBL" id="TYH48815.1"/>
    </source>
</evidence>
<feature type="transmembrane region" description="Helical" evidence="1">
    <location>
        <begin position="79"/>
        <end position="101"/>
    </location>
</feature>
<evidence type="ECO:0000313" key="3">
    <source>
        <dbReference type="Proteomes" id="UP000322667"/>
    </source>
</evidence>
<name>A0A5D2J300_GOSTO</name>
<organism evidence="2 3">
    <name type="scientific">Gossypium tomentosum</name>
    <name type="common">Hawaiian cotton</name>
    <name type="synonym">Gossypium sandvicense</name>
    <dbReference type="NCBI Taxonomy" id="34277"/>
    <lineage>
        <taxon>Eukaryota</taxon>
        <taxon>Viridiplantae</taxon>
        <taxon>Streptophyta</taxon>
        <taxon>Embryophyta</taxon>
        <taxon>Tracheophyta</taxon>
        <taxon>Spermatophyta</taxon>
        <taxon>Magnoliopsida</taxon>
        <taxon>eudicotyledons</taxon>
        <taxon>Gunneridae</taxon>
        <taxon>Pentapetalae</taxon>
        <taxon>rosids</taxon>
        <taxon>malvids</taxon>
        <taxon>Malvales</taxon>
        <taxon>Malvaceae</taxon>
        <taxon>Malvoideae</taxon>
        <taxon>Gossypium</taxon>
    </lineage>
</organism>
<accession>A0A5D2J300</accession>
<proteinExistence type="predicted"/>
<keyword evidence="3" id="KW-1185">Reference proteome</keyword>
<keyword evidence="1" id="KW-0472">Membrane</keyword>
<sequence>MGGLVWVSSVVVLVSNLILSVCFFSSTSKERMTSCWRLSEMPEFLFLSLQASDGYFVSFSSSCMFSFGRGRLFICGWVFFLILSVFHLGLVCFLCCFSFLYF</sequence>
<feature type="transmembrane region" description="Helical" evidence="1">
    <location>
        <begin position="6"/>
        <end position="24"/>
    </location>
</feature>
<dbReference type="AlphaFoldDB" id="A0A5D2J300"/>
<reference evidence="2 3" key="1">
    <citation type="submission" date="2019-07" db="EMBL/GenBank/DDBJ databases">
        <title>WGS assembly of Gossypium tomentosum.</title>
        <authorList>
            <person name="Chen Z.J."/>
            <person name="Sreedasyam A."/>
            <person name="Ando A."/>
            <person name="Song Q."/>
            <person name="De L."/>
            <person name="Hulse-Kemp A."/>
            <person name="Ding M."/>
            <person name="Ye W."/>
            <person name="Kirkbride R."/>
            <person name="Jenkins J."/>
            <person name="Plott C."/>
            <person name="Lovell J."/>
            <person name="Lin Y.-M."/>
            <person name="Vaughn R."/>
            <person name="Liu B."/>
            <person name="Li W."/>
            <person name="Simpson S."/>
            <person name="Scheffler B."/>
            <person name="Saski C."/>
            <person name="Grover C."/>
            <person name="Hu G."/>
            <person name="Conover J."/>
            <person name="Carlson J."/>
            <person name="Shu S."/>
            <person name="Boston L."/>
            <person name="Williams M."/>
            <person name="Peterson D."/>
            <person name="Mcgee K."/>
            <person name="Jones D."/>
            <person name="Wendel J."/>
            <person name="Stelly D."/>
            <person name="Grimwood J."/>
            <person name="Schmutz J."/>
        </authorList>
    </citation>
    <scope>NUCLEOTIDE SEQUENCE [LARGE SCALE GENOMIC DNA]</scope>
    <source>
        <strain evidence="2">7179.01</strain>
    </source>
</reference>
<keyword evidence="1" id="KW-1133">Transmembrane helix</keyword>
<gene>
    <name evidence="2" type="ORF">ES332_D10G094100v1</name>
</gene>
<protein>
    <submittedName>
        <fullName evidence="2">Uncharacterized protein</fullName>
    </submittedName>
</protein>
<evidence type="ECO:0000256" key="1">
    <source>
        <dbReference type="SAM" id="Phobius"/>
    </source>
</evidence>
<keyword evidence="1" id="KW-0812">Transmembrane</keyword>
<dbReference type="Proteomes" id="UP000322667">
    <property type="component" value="Chromosome D10"/>
</dbReference>